<evidence type="ECO:0000256" key="2">
    <source>
        <dbReference type="ARBA" id="ARBA00006370"/>
    </source>
</evidence>
<dbReference type="GeneTree" id="ENSGT00390000006223"/>
<evidence type="ECO:0000259" key="9">
    <source>
        <dbReference type="SMART" id="SM00737"/>
    </source>
</evidence>
<dbReference type="Gene3D" id="2.60.40.770">
    <property type="match status" value="1"/>
</dbReference>
<dbReference type="InterPro" id="IPR039670">
    <property type="entry name" value="NPC2-like"/>
</dbReference>
<dbReference type="OMA" id="QNLFCWE"/>
<dbReference type="FunFam" id="2.60.40.770:FF:000001">
    <property type="entry name" value="NPC intracellular cholesterol transporter 2"/>
    <property type="match status" value="1"/>
</dbReference>
<dbReference type="CDD" id="cd00916">
    <property type="entry name" value="Npc2_like"/>
    <property type="match status" value="1"/>
</dbReference>
<evidence type="ECO:0000256" key="1">
    <source>
        <dbReference type="ARBA" id="ARBA00004613"/>
    </source>
</evidence>
<evidence type="ECO:0000313" key="11">
    <source>
        <dbReference type="Proteomes" id="UP000694546"/>
    </source>
</evidence>
<dbReference type="Pfam" id="PF02221">
    <property type="entry name" value="E1_DerP2_DerF2"/>
    <property type="match status" value="1"/>
</dbReference>
<dbReference type="GeneID" id="115544115"/>
<proteinExistence type="inferred from homology"/>
<dbReference type="OrthoDB" id="6489092at2759"/>
<keyword evidence="5 8" id="KW-0732">Signal</keyword>
<evidence type="ECO:0000256" key="5">
    <source>
        <dbReference type="ARBA" id="ARBA00022729"/>
    </source>
</evidence>
<protein>
    <recommendedName>
        <fullName evidence="3">NPC intracellular cholesterol transporter 2</fullName>
    </recommendedName>
    <alternativeName>
        <fullName evidence="7">Epididymal secretory protein E1</fullName>
    </alternativeName>
</protein>
<dbReference type="InterPro" id="IPR014756">
    <property type="entry name" value="Ig_E-set"/>
</dbReference>
<dbReference type="Ensembl" id="ENSGMOT00000017208.2">
    <property type="protein sequence ID" value="ENSGMOP00000016789.2"/>
    <property type="gene ID" value="ENSGMOG00000015657.2"/>
</dbReference>
<dbReference type="Proteomes" id="UP000694546">
    <property type="component" value="Chromosome 5"/>
</dbReference>
<dbReference type="AlphaFoldDB" id="A0A8C5F8Q7"/>
<dbReference type="PANTHER" id="PTHR11306:SF68">
    <property type="entry name" value="NPC INTRACELLULAR CHOLESTEROL TRANSPORTER 2"/>
    <property type="match status" value="1"/>
</dbReference>
<accession>A0A8C5F8Q7</accession>
<dbReference type="PANTHER" id="PTHR11306">
    <property type="entry name" value="NIEMANN PICK TYPE C2 PROTEIN NPC2-RELATED"/>
    <property type="match status" value="1"/>
</dbReference>
<gene>
    <name evidence="10" type="primary">npc2</name>
</gene>
<evidence type="ECO:0000256" key="4">
    <source>
        <dbReference type="ARBA" id="ARBA00022525"/>
    </source>
</evidence>
<evidence type="ECO:0000256" key="6">
    <source>
        <dbReference type="ARBA" id="ARBA00023157"/>
    </source>
</evidence>
<dbReference type="GO" id="GO:0033344">
    <property type="term" value="P:cholesterol efflux"/>
    <property type="evidence" value="ECO:0007669"/>
    <property type="project" value="TreeGrafter"/>
</dbReference>
<comment type="subcellular location">
    <subcellularLocation>
        <location evidence="1">Secreted</location>
    </subcellularLocation>
</comment>
<evidence type="ECO:0000256" key="3">
    <source>
        <dbReference type="ARBA" id="ARBA00021477"/>
    </source>
</evidence>
<keyword evidence="6" id="KW-1015">Disulfide bond</keyword>
<reference evidence="10" key="2">
    <citation type="submission" date="2025-09" db="UniProtKB">
        <authorList>
            <consortium name="Ensembl"/>
        </authorList>
    </citation>
    <scope>IDENTIFICATION</scope>
</reference>
<dbReference type="RefSeq" id="XP_030212797.1">
    <property type="nucleotide sequence ID" value="XM_030356937.1"/>
</dbReference>
<dbReference type="GO" id="GO:0032367">
    <property type="term" value="P:intracellular cholesterol transport"/>
    <property type="evidence" value="ECO:0007669"/>
    <property type="project" value="InterPro"/>
</dbReference>
<dbReference type="InterPro" id="IPR003172">
    <property type="entry name" value="ML_dom"/>
</dbReference>
<keyword evidence="4" id="KW-0964">Secreted</keyword>
<dbReference type="SMART" id="SM00737">
    <property type="entry name" value="ML"/>
    <property type="match status" value="1"/>
</dbReference>
<feature type="domain" description="MD-2-related lipid-recognition" evidence="9">
    <location>
        <begin position="24"/>
        <end position="145"/>
    </location>
</feature>
<dbReference type="GO" id="GO:0015485">
    <property type="term" value="F:cholesterol binding"/>
    <property type="evidence" value="ECO:0007669"/>
    <property type="project" value="TreeGrafter"/>
</dbReference>
<dbReference type="GO" id="GO:0005576">
    <property type="term" value="C:extracellular region"/>
    <property type="evidence" value="ECO:0007669"/>
    <property type="project" value="UniProtKB-SubCell"/>
</dbReference>
<reference evidence="10" key="1">
    <citation type="submission" date="2025-08" db="UniProtKB">
        <authorList>
            <consortium name="Ensembl"/>
        </authorList>
    </citation>
    <scope>IDENTIFICATION</scope>
</reference>
<keyword evidence="11" id="KW-1185">Reference proteome</keyword>
<dbReference type="KEGG" id="gmh:115544115"/>
<dbReference type="SUPFAM" id="SSF81296">
    <property type="entry name" value="E set domains"/>
    <property type="match status" value="1"/>
</dbReference>
<dbReference type="InterPro" id="IPR033916">
    <property type="entry name" value="ML_Npc2-like"/>
</dbReference>
<evidence type="ECO:0000313" key="10">
    <source>
        <dbReference type="Ensembl" id="ENSGMOP00000016789.2"/>
    </source>
</evidence>
<feature type="signal peptide" evidence="8">
    <location>
        <begin position="1"/>
        <end position="19"/>
    </location>
</feature>
<evidence type="ECO:0000256" key="7">
    <source>
        <dbReference type="ARBA" id="ARBA00032516"/>
    </source>
</evidence>
<sequence>MDFQTACIVWVSLIAFTCAEPVKYHDCGSAVGKVSMVDIKPCPNQPCQLHKGQSYSVNVTFSSAVESQTSKAIVHGVIAGVPIPFPIPIQDGCKSGIACPIQKETNYHYVNDLPVKTEYPSIKLLVEWELKDDEGKDLFCIEFPVQIVS</sequence>
<feature type="chain" id="PRO_5034114130" description="NPC intracellular cholesterol transporter 2" evidence="8">
    <location>
        <begin position="20"/>
        <end position="149"/>
    </location>
</feature>
<dbReference type="GO" id="GO:0007399">
    <property type="term" value="P:nervous system development"/>
    <property type="evidence" value="ECO:0007669"/>
    <property type="project" value="UniProtKB-ARBA"/>
</dbReference>
<comment type="similarity">
    <text evidence="2">Belongs to the NPC2 family.</text>
</comment>
<organism evidence="10 11">
    <name type="scientific">Gadus morhua</name>
    <name type="common">Atlantic cod</name>
    <dbReference type="NCBI Taxonomy" id="8049"/>
    <lineage>
        <taxon>Eukaryota</taxon>
        <taxon>Metazoa</taxon>
        <taxon>Chordata</taxon>
        <taxon>Craniata</taxon>
        <taxon>Vertebrata</taxon>
        <taxon>Euteleostomi</taxon>
        <taxon>Actinopterygii</taxon>
        <taxon>Neopterygii</taxon>
        <taxon>Teleostei</taxon>
        <taxon>Neoteleostei</taxon>
        <taxon>Acanthomorphata</taxon>
        <taxon>Zeiogadaria</taxon>
        <taxon>Gadariae</taxon>
        <taxon>Gadiformes</taxon>
        <taxon>Gadoidei</taxon>
        <taxon>Gadidae</taxon>
        <taxon>Gadus</taxon>
    </lineage>
</organism>
<name>A0A8C5F8Q7_GADMO</name>
<evidence type="ECO:0000256" key="8">
    <source>
        <dbReference type="SAM" id="SignalP"/>
    </source>
</evidence>